<sequence>MMGEIVAMHREQAAAKHQLEALHMQTEQQTELLQDLLTRANAAPAPLSSPSLHAVTLHKMGEADGPQMFVEIFETTAAACGWPMAEWAVRHGFREARLRSTDRPFIFAQQLREAATRWLQPGESAGEGRMLELVNLKQFVEGLLAGTSKWMRCRHLAPAVTLAEDHLAVHPSD</sequence>
<name>A0ACB8WJF8_9TELE</name>
<reference evidence="1" key="1">
    <citation type="submission" date="2022-04" db="EMBL/GenBank/DDBJ databases">
        <title>Jade perch genome.</title>
        <authorList>
            <person name="Chao B."/>
        </authorList>
    </citation>
    <scope>NUCLEOTIDE SEQUENCE</scope>
    <source>
        <strain evidence="1">CB-2022</strain>
    </source>
</reference>
<accession>A0ACB8WJF8</accession>
<comment type="caution">
    <text evidence="1">The sequence shown here is derived from an EMBL/GenBank/DDBJ whole genome shotgun (WGS) entry which is preliminary data.</text>
</comment>
<evidence type="ECO:0000313" key="1">
    <source>
        <dbReference type="EMBL" id="KAI3368097.1"/>
    </source>
</evidence>
<gene>
    <name evidence="1" type="ORF">L3Q82_007801</name>
</gene>
<keyword evidence="2" id="KW-1185">Reference proteome</keyword>
<dbReference type="Proteomes" id="UP000831701">
    <property type="component" value="Chromosome 8"/>
</dbReference>
<organism evidence="1 2">
    <name type="scientific">Scortum barcoo</name>
    <name type="common">barcoo grunter</name>
    <dbReference type="NCBI Taxonomy" id="214431"/>
    <lineage>
        <taxon>Eukaryota</taxon>
        <taxon>Metazoa</taxon>
        <taxon>Chordata</taxon>
        <taxon>Craniata</taxon>
        <taxon>Vertebrata</taxon>
        <taxon>Euteleostomi</taxon>
        <taxon>Actinopterygii</taxon>
        <taxon>Neopterygii</taxon>
        <taxon>Teleostei</taxon>
        <taxon>Neoteleostei</taxon>
        <taxon>Acanthomorphata</taxon>
        <taxon>Eupercaria</taxon>
        <taxon>Centrarchiformes</taxon>
        <taxon>Terapontoidei</taxon>
        <taxon>Terapontidae</taxon>
        <taxon>Scortum</taxon>
    </lineage>
</organism>
<protein>
    <submittedName>
        <fullName evidence="1">Uncharacterized protein</fullName>
    </submittedName>
</protein>
<proteinExistence type="predicted"/>
<dbReference type="EMBL" id="CM041538">
    <property type="protein sequence ID" value="KAI3368097.1"/>
    <property type="molecule type" value="Genomic_DNA"/>
</dbReference>
<evidence type="ECO:0000313" key="2">
    <source>
        <dbReference type="Proteomes" id="UP000831701"/>
    </source>
</evidence>